<dbReference type="Ensembl" id="ENSCSAT00000000684.1">
    <property type="protein sequence ID" value="ENSCSAP00000015379.1"/>
    <property type="gene ID" value="ENSCSAG00000002667.1"/>
</dbReference>
<dbReference type="Proteomes" id="UP000029965">
    <property type="component" value="Chromosome 16"/>
</dbReference>
<reference evidence="4" key="3">
    <citation type="submission" date="2025-09" db="UniProtKB">
        <authorList>
            <consortium name="Ensembl"/>
        </authorList>
    </citation>
    <scope>IDENTIFICATION</scope>
</reference>
<name>A0A0D9S3E0_CHLSB</name>
<evidence type="ECO:0000313" key="4">
    <source>
        <dbReference type="Ensembl" id="ENSCSAP00000015379.1"/>
    </source>
</evidence>
<feature type="compositionally biased region" description="Basic and acidic residues" evidence="1">
    <location>
        <begin position="329"/>
        <end position="344"/>
    </location>
</feature>
<reference evidence="4 5" key="1">
    <citation type="submission" date="2014-03" db="EMBL/GenBank/DDBJ databases">
        <authorList>
            <person name="Warren W."/>
            <person name="Wilson R.K."/>
        </authorList>
    </citation>
    <scope>NUCLEOTIDE SEQUENCE</scope>
</reference>
<dbReference type="eggNOG" id="ENOG502QVVG">
    <property type="taxonomic scope" value="Eukaryota"/>
</dbReference>
<dbReference type="InterPro" id="IPR015753">
    <property type="entry name" value="LRRC37"/>
</dbReference>
<dbReference type="STRING" id="60711.ENSCSAP00000015379"/>
<dbReference type="Bgee" id="ENSCSAG00000002667">
    <property type="expression patterns" value="Expressed in fibroblast and 6 other cell types or tissues"/>
</dbReference>
<dbReference type="AlphaFoldDB" id="A0A0D9S3E0"/>
<dbReference type="PANTHER" id="PTHR23045">
    <property type="entry name" value="LEUCINE-RICH REPEAT-CONTAINING PROTEIN 37A"/>
    <property type="match status" value="1"/>
</dbReference>
<dbReference type="InterPro" id="IPR029423">
    <property type="entry name" value="LRRC37AB_C"/>
</dbReference>
<evidence type="ECO:0000256" key="2">
    <source>
        <dbReference type="SAM" id="Phobius"/>
    </source>
</evidence>
<dbReference type="OMA" id="WHTISAH"/>
<reference evidence="4" key="2">
    <citation type="submission" date="2025-08" db="UniProtKB">
        <authorList>
            <consortium name="Ensembl"/>
        </authorList>
    </citation>
    <scope>IDENTIFICATION</scope>
</reference>
<keyword evidence="2" id="KW-0812">Transmembrane</keyword>
<accession>A0A0D9S3E0</accession>
<dbReference type="Pfam" id="PF14914">
    <property type="entry name" value="LRRC37AB_C"/>
    <property type="match status" value="1"/>
</dbReference>
<organism evidence="4 5">
    <name type="scientific">Chlorocebus sabaeus</name>
    <name type="common">Green monkey</name>
    <name type="synonym">Simia sabaea</name>
    <dbReference type="NCBI Taxonomy" id="60711"/>
    <lineage>
        <taxon>Eukaryota</taxon>
        <taxon>Metazoa</taxon>
        <taxon>Chordata</taxon>
        <taxon>Craniata</taxon>
        <taxon>Vertebrata</taxon>
        <taxon>Euteleostomi</taxon>
        <taxon>Mammalia</taxon>
        <taxon>Eutheria</taxon>
        <taxon>Euarchontoglires</taxon>
        <taxon>Primates</taxon>
        <taxon>Haplorrhini</taxon>
        <taxon>Catarrhini</taxon>
        <taxon>Cercopithecidae</taxon>
        <taxon>Cercopithecinae</taxon>
        <taxon>Chlorocebus</taxon>
    </lineage>
</organism>
<dbReference type="GeneTree" id="ENSGT00530000063282"/>
<feature type="region of interest" description="Disordered" evidence="1">
    <location>
        <begin position="329"/>
        <end position="349"/>
    </location>
</feature>
<evidence type="ECO:0000256" key="1">
    <source>
        <dbReference type="SAM" id="MobiDB-lite"/>
    </source>
</evidence>
<feature type="domain" description="LRRC37A/B like protein 1 C-terminal" evidence="3">
    <location>
        <begin position="585"/>
        <end position="720"/>
    </location>
</feature>
<protein>
    <recommendedName>
        <fullName evidence="3">LRRC37A/B like protein 1 C-terminal domain-containing protein</fullName>
    </recommendedName>
</protein>
<proteinExistence type="predicted"/>
<dbReference type="PRINTS" id="PR02045">
    <property type="entry name" value="F138DOMAIN"/>
</dbReference>
<feature type="transmembrane region" description="Helical" evidence="2">
    <location>
        <begin position="698"/>
        <end position="718"/>
    </location>
</feature>
<sequence length="720" mass="80831">MGFHHVDQAGLELLTSGDSPASASQSAGITGMSHCARPERWYMGICFIIIKLNIWPENNFSFSRILNENYLTELHKDSFEGLLSLQYLYVTHQVLETICDTWLCLETVLVATTVGVLLASGNKFRNLLLRRLRQENRLNPGGGGCAFCQLNKGAGIQWHTISAHCNLCLLDSSWYCFEEASVGNPEGAFVKVLQAQKKHRSTELTTEPEAPSDSNGINLSGFGSEQLDSVPGACLISQRKIYKPASNNLTYENKLGKLYFLKKTAQSQENSLAKIPNVSKSLRGVNRVLTGPRSIQKRHFKEVGKQSIRREWGARAFMENAAKEKWLGRPAPRELEQPHKEQGPKKLAGNTIYTKPPFTLEHKAAVFSLLKPFSMGVPSASTPAKARPEVRNRLKYLTYAILVLEDAKATVKSIVHSRKKYCFLKSCSHVVHRTPKAKKSQKFRKKSSLNRLMLTKRPPFSAAKSLINSPSQGAFLSLGDLSPQENPFPVVFAPSEHFIENTNIKNTTVRNALEENIFVENITMPEGTISENTTYSHPPVADSTGTVFNLETTVKHTSETQWEYNNMGTGLSPKPKIFYYPLPSSPGDRFEIQLNQQLWSLILNNDVRRLISHVIQTLKMDCSETHVQLACAKLISRTGLLMKLLSEQQELRTILTRAQKPRVNRKSRTTQKHETQTFSSFSICQFTKEVPGYGYNKLILAISVTVILMILIIIYCLIEV</sequence>
<keyword evidence="5" id="KW-1185">Reference proteome</keyword>
<dbReference type="EMBL" id="AQIB01145397">
    <property type="status" value="NOT_ANNOTATED_CDS"/>
    <property type="molecule type" value="Genomic_DNA"/>
</dbReference>
<dbReference type="EMBL" id="AQIB01145396">
    <property type="status" value="NOT_ANNOTATED_CDS"/>
    <property type="molecule type" value="Genomic_DNA"/>
</dbReference>
<evidence type="ECO:0000259" key="3">
    <source>
        <dbReference type="Pfam" id="PF14914"/>
    </source>
</evidence>
<dbReference type="PANTHER" id="PTHR23045:SF9">
    <property type="entry name" value="LEUCINE RICH REPEAT CONTAINING 37A-RELATED"/>
    <property type="match status" value="1"/>
</dbReference>
<keyword evidence="2" id="KW-0472">Membrane</keyword>
<keyword evidence="2" id="KW-1133">Transmembrane helix</keyword>
<evidence type="ECO:0000313" key="5">
    <source>
        <dbReference type="Proteomes" id="UP000029965"/>
    </source>
</evidence>